<accession>A0A7W7WAS4</accession>
<keyword evidence="1" id="KW-0732">Signal</keyword>
<evidence type="ECO:0000313" key="3">
    <source>
        <dbReference type="EMBL" id="MBB4940737.1"/>
    </source>
</evidence>
<dbReference type="EMBL" id="JACHJU010000002">
    <property type="protein sequence ID" value="MBB4940737.1"/>
    <property type="molecule type" value="Genomic_DNA"/>
</dbReference>
<protein>
    <recommendedName>
        <fullName evidence="2">DUF732 domain-containing protein</fullName>
    </recommendedName>
</protein>
<feature type="domain" description="DUF732" evidence="2">
    <location>
        <begin position="63"/>
        <end position="116"/>
    </location>
</feature>
<dbReference type="Pfam" id="PF05305">
    <property type="entry name" value="DUF732"/>
    <property type="match status" value="1"/>
</dbReference>
<keyword evidence="4" id="KW-1185">Reference proteome</keyword>
<feature type="chain" id="PRO_5039123364" description="DUF732 domain-containing protein" evidence="1">
    <location>
        <begin position="22"/>
        <end position="124"/>
    </location>
</feature>
<evidence type="ECO:0000313" key="4">
    <source>
        <dbReference type="Proteomes" id="UP000534286"/>
    </source>
</evidence>
<evidence type="ECO:0000259" key="2">
    <source>
        <dbReference type="Pfam" id="PF05305"/>
    </source>
</evidence>
<evidence type="ECO:0000256" key="1">
    <source>
        <dbReference type="SAM" id="SignalP"/>
    </source>
</evidence>
<dbReference type="AlphaFoldDB" id="A0A7W7WAS4"/>
<feature type="signal peptide" evidence="1">
    <location>
        <begin position="1"/>
        <end position="21"/>
    </location>
</feature>
<organism evidence="3 4">
    <name type="scientific">Streptosporangium album</name>
    <dbReference type="NCBI Taxonomy" id="47479"/>
    <lineage>
        <taxon>Bacteria</taxon>
        <taxon>Bacillati</taxon>
        <taxon>Actinomycetota</taxon>
        <taxon>Actinomycetes</taxon>
        <taxon>Streptosporangiales</taxon>
        <taxon>Streptosporangiaceae</taxon>
        <taxon>Streptosporangium</taxon>
    </lineage>
</organism>
<dbReference type="RefSeq" id="WP_184756902.1">
    <property type="nucleotide sequence ID" value="NZ_BAABEK010000005.1"/>
</dbReference>
<dbReference type="InterPro" id="IPR007969">
    <property type="entry name" value="DUF732"/>
</dbReference>
<reference evidence="3 4" key="1">
    <citation type="submission" date="2020-08" db="EMBL/GenBank/DDBJ databases">
        <title>Sequencing the genomes of 1000 actinobacteria strains.</title>
        <authorList>
            <person name="Klenk H.-P."/>
        </authorList>
    </citation>
    <scope>NUCLEOTIDE SEQUENCE [LARGE SCALE GENOMIC DNA]</scope>
    <source>
        <strain evidence="3 4">DSM 43023</strain>
    </source>
</reference>
<gene>
    <name evidence="3" type="ORF">FHR32_005114</name>
</gene>
<comment type="caution">
    <text evidence="3">The sequence shown here is derived from an EMBL/GenBank/DDBJ whole genome shotgun (WGS) entry which is preliminary data.</text>
</comment>
<proteinExistence type="predicted"/>
<dbReference type="Proteomes" id="UP000534286">
    <property type="component" value="Unassembled WGS sequence"/>
</dbReference>
<sequence>MRGIKLLAVLALAGCALVAIATLAMVLAPGAQPDPGPAQSGAALTAEQYHELVRKNVPSLASRDDGNLDRLAVSVCEVFRAGGTWAHVIKGMLDAGISGGDAGRYARIAVTWSCPEYEVDLPAG</sequence>
<name>A0A7W7WAS4_9ACTN</name>